<evidence type="ECO:0000313" key="2">
    <source>
        <dbReference type="Proteomes" id="UP000523007"/>
    </source>
</evidence>
<reference evidence="1 2" key="1">
    <citation type="submission" date="2020-08" db="EMBL/GenBank/DDBJ databases">
        <title>Sequencing the genomes of 1000 actinobacteria strains.</title>
        <authorList>
            <person name="Klenk H.-P."/>
        </authorList>
    </citation>
    <scope>NUCLEOTIDE SEQUENCE [LARGE SCALE GENOMIC DNA]</scope>
    <source>
        <strain evidence="1 2">DSM 102030</strain>
    </source>
</reference>
<evidence type="ECO:0000313" key="1">
    <source>
        <dbReference type="EMBL" id="MBB4932592.1"/>
    </source>
</evidence>
<dbReference type="PIRSF" id="PIRSF035170">
    <property type="entry name" value="HD_phosphohydro"/>
    <property type="match status" value="1"/>
</dbReference>
<protein>
    <submittedName>
        <fullName evidence="1">Putative metal-dependent HD superfamily phosphohydrolase</fullName>
    </submittedName>
</protein>
<dbReference type="InterPro" id="IPR009218">
    <property type="entry name" value="HD_phosphohydro"/>
</dbReference>
<keyword evidence="1" id="KW-0378">Hydrolase</keyword>
<dbReference type="RefSeq" id="WP_281384098.1">
    <property type="nucleotide sequence ID" value="NZ_JACHJT010000001.1"/>
</dbReference>
<accession>A0A7W7W321</accession>
<dbReference type="Proteomes" id="UP000523007">
    <property type="component" value="Unassembled WGS sequence"/>
</dbReference>
<dbReference type="PANTHER" id="PTHR21174">
    <property type="match status" value="1"/>
</dbReference>
<proteinExistence type="predicted"/>
<dbReference type="PANTHER" id="PTHR21174:SF0">
    <property type="entry name" value="HD PHOSPHOHYDROLASE FAMILY PROTEIN-RELATED"/>
    <property type="match status" value="1"/>
</dbReference>
<dbReference type="AlphaFoldDB" id="A0A7W7W321"/>
<dbReference type="EMBL" id="JACHJT010000001">
    <property type="protein sequence ID" value="MBB4932592.1"/>
    <property type="molecule type" value="Genomic_DNA"/>
</dbReference>
<sequence length="220" mass="23957">MSTPAVSDLSAAWRDLAGSSPEAEALGADLLERWAEPHRRYHTPDHLRAVLAAIDELAGLAPDISAVRYAAWFHDAVYAGQPGDDEQRSAQLAEEALPRCGLSAERVTEVARLVRLTATHRPAADDPDGRVLCDADLAVLAGAPREYLAYTTAVREEYAHVGDPEFRRARAAVLRALLEAPQLFHTPIGRARWEDRARVNARAELLRLEKSASGSASPQP</sequence>
<dbReference type="Gene3D" id="1.10.3210.10">
    <property type="entry name" value="Hypothetical protein af1432"/>
    <property type="match status" value="1"/>
</dbReference>
<keyword evidence="2" id="KW-1185">Reference proteome</keyword>
<dbReference type="SUPFAM" id="SSF109604">
    <property type="entry name" value="HD-domain/PDEase-like"/>
    <property type="match status" value="1"/>
</dbReference>
<gene>
    <name evidence="1" type="ORF">F4561_003412</name>
</gene>
<name>A0A7W7W321_9ACTN</name>
<comment type="caution">
    <text evidence="1">The sequence shown here is derived from an EMBL/GenBank/DDBJ whole genome shotgun (WGS) entry which is preliminary data.</text>
</comment>
<organism evidence="1 2">
    <name type="scientific">Lipingzhangella halophila</name>
    <dbReference type="NCBI Taxonomy" id="1783352"/>
    <lineage>
        <taxon>Bacteria</taxon>
        <taxon>Bacillati</taxon>
        <taxon>Actinomycetota</taxon>
        <taxon>Actinomycetes</taxon>
        <taxon>Streptosporangiales</taxon>
        <taxon>Nocardiopsidaceae</taxon>
        <taxon>Lipingzhangella</taxon>
    </lineage>
</organism>
<dbReference type="GO" id="GO:0016787">
    <property type="term" value="F:hydrolase activity"/>
    <property type="evidence" value="ECO:0007669"/>
    <property type="project" value="UniProtKB-KW"/>
</dbReference>